<dbReference type="Pfam" id="PF04264">
    <property type="entry name" value="YceI"/>
    <property type="match status" value="1"/>
</dbReference>
<gene>
    <name evidence="3" type="ORF">DVJ77_16790</name>
</gene>
<dbReference type="AlphaFoldDB" id="A0A369UJ17"/>
<proteinExistence type="predicted"/>
<dbReference type="EMBL" id="QQAH01000016">
    <property type="protein sequence ID" value="RDD80536.1"/>
    <property type="molecule type" value="Genomic_DNA"/>
</dbReference>
<dbReference type="RefSeq" id="WP_114846664.1">
    <property type="nucleotide sequence ID" value="NZ_JBHSPE010000025.1"/>
</dbReference>
<comment type="caution">
    <text evidence="3">The sequence shown here is derived from an EMBL/GenBank/DDBJ whole genome shotgun (WGS) entry which is preliminary data.</text>
</comment>
<evidence type="ECO:0000259" key="2">
    <source>
        <dbReference type="SMART" id="SM00867"/>
    </source>
</evidence>
<protein>
    <submittedName>
        <fullName evidence="3">YceI family protein</fullName>
    </submittedName>
</protein>
<dbReference type="Gene3D" id="2.40.128.110">
    <property type="entry name" value="Lipid/polyisoprenoid-binding, YceI-like"/>
    <property type="match status" value="1"/>
</dbReference>
<sequence>MLPPRLTCKLPLLAALVLLPLTAAHAAAATYRYDTVHSQILFSIDHNGYSRPFGRLHIASGWLRLDTDDWSSAATELDIDLASLDMGDAAWNSAVGKPDFLDSGRARYAHFTSTSAERKDDQHGVLHGQLTLRGVTRPLSLPFTLNRVAKTIYGLHTVAGFSATATLDRTDFGITANAGSIGRSVSVWLELEAIRDDAAQTDPIKTDPSKKEQP</sequence>
<dbReference type="OrthoDB" id="9811006at2"/>
<name>A0A369UJ17_9GAMM</name>
<dbReference type="Proteomes" id="UP000253782">
    <property type="component" value="Unassembled WGS sequence"/>
</dbReference>
<dbReference type="InterPro" id="IPR007372">
    <property type="entry name" value="Lipid/polyisoprenoid-bd_YceI"/>
</dbReference>
<reference evidence="3 4" key="1">
    <citation type="submission" date="2018-07" db="EMBL/GenBank/DDBJ databases">
        <title>Dyella tabacisoli L4-6T, whole genome shotgun sequence.</title>
        <authorList>
            <person name="Zhou X.-K."/>
            <person name="Li W.-J."/>
            <person name="Duan Y.-Q."/>
        </authorList>
    </citation>
    <scope>NUCLEOTIDE SEQUENCE [LARGE SCALE GENOMIC DNA]</scope>
    <source>
        <strain evidence="3 4">L4-6</strain>
    </source>
</reference>
<dbReference type="PANTHER" id="PTHR34406:SF1">
    <property type="entry name" value="PROTEIN YCEI"/>
    <property type="match status" value="1"/>
</dbReference>
<evidence type="ECO:0000256" key="1">
    <source>
        <dbReference type="SAM" id="SignalP"/>
    </source>
</evidence>
<feature type="domain" description="Lipid/polyisoprenoid-binding YceI-like" evidence="2">
    <location>
        <begin position="30"/>
        <end position="194"/>
    </location>
</feature>
<feature type="signal peptide" evidence="1">
    <location>
        <begin position="1"/>
        <end position="26"/>
    </location>
</feature>
<keyword evidence="1" id="KW-0732">Signal</keyword>
<keyword evidence="4" id="KW-1185">Reference proteome</keyword>
<organism evidence="3 4">
    <name type="scientific">Dyella tabacisoli</name>
    <dbReference type="NCBI Taxonomy" id="2282381"/>
    <lineage>
        <taxon>Bacteria</taxon>
        <taxon>Pseudomonadati</taxon>
        <taxon>Pseudomonadota</taxon>
        <taxon>Gammaproteobacteria</taxon>
        <taxon>Lysobacterales</taxon>
        <taxon>Rhodanobacteraceae</taxon>
        <taxon>Dyella</taxon>
    </lineage>
</organism>
<evidence type="ECO:0000313" key="4">
    <source>
        <dbReference type="Proteomes" id="UP000253782"/>
    </source>
</evidence>
<dbReference type="PANTHER" id="PTHR34406">
    <property type="entry name" value="PROTEIN YCEI"/>
    <property type="match status" value="1"/>
</dbReference>
<feature type="chain" id="PRO_5016826542" evidence="1">
    <location>
        <begin position="27"/>
        <end position="214"/>
    </location>
</feature>
<dbReference type="InterPro" id="IPR036761">
    <property type="entry name" value="TTHA0802/YceI-like_sf"/>
</dbReference>
<evidence type="ECO:0000313" key="3">
    <source>
        <dbReference type="EMBL" id="RDD80536.1"/>
    </source>
</evidence>
<dbReference type="SUPFAM" id="SSF101874">
    <property type="entry name" value="YceI-like"/>
    <property type="match status" value="1"/>
</dbReference>
<accession>A0A369UJ17</accession>
<dbReference type="SMART" id="SM00867">
    <property type="entry name" value="YceI"/>
    <property type="match status" value="1"/>
</dbReference>